<dbReference type="PANTHER" id="PTHR41252">
    <property type="entry name" value="BLR2505 PROTEIN"/>
    <property type="match status" value="1"/>
</dbReference>
<evidence type="ECO:0000313" key="3">
    <source>
        <dbReference type="Proteomes" id="UP000555448"/>
    </source>
</evidence>
<dbReference type="Proteomes" id="UP000555448">
    <property type="component" value="Unassembled WGS sequence"/>
</dbReference>
<evidence type="ECO:0000313" key="2">
    <source>
        <dbReference type="EMBL" id="MBB4858740.1"/>
    </source>
</evidence>
<sequence>MHEPQSLPYGGVYRGKAAFRKALVRVLATWADLDFTIVNYAAGGDEVIVHIYLSGAGARTGRSFGMQVLELWRLRDGKIVELRPFLFDSGRMAWAHGDCPPFHAVDQDHPS</sequence>
<organism evidence="2 3">
    <name type="scientific">Novosphingobium chloroacetimidivorans</name>
    <dbReference type="NCBI Taxonomy" id="1428314"/>
    <lineage>
        <taxon>Bacteria</taxon>
        <taxon>Pseudomonadati</taxon>
        <taxon>Pseudomonadota</taxon>
        <taxon>Alphaproteobacteria</taxon>
        <taxon>Sphingomonadales</taxon>
        <taxon>Sphingomonadaceae</taxon>
        <taxon>Novosphingobium</taxon>
    </lineage>
</organism>
<name>A0A7W7NX25_9SPHN</name>
<gene>
    <name evidence="2" type="ORF">HNO88_002066</name>
</gene>
<dbReference type="InterPro" id="IPR032710">
    <property type="entry name" value="NTF2-like_dom_sf"/>
</dbReference>
<proteinExistence type="predicted"/>
<accession>A0A7W7NX25</accession>
<reference evidence="2 3" key="1">
    <citation type="submission" date="2020-08" db="EMBL/GenBank/DDBJ databases">
        <title>Functional genomics of gut bacteria from endangered species of beetles.</title>
        <authorList>
            <person name="Carlos-Shanley C."/>
        </authorList>
    </citation>
    <scope>NUCLEOTIDE SEQUENCE [LARGE SCALE GENOMIC DNA]</scope>
    <source>
        <strain evidence="2 3">S00245</strain>
    </source>
</reference>
<dbReference type="SUPFAM" id="SSF54427">
    <property type="entry name" value="NTF2-like"/>
    <property type="match status" value="1"/>
</dbReference>
<dbReference type="EMBL" id="JACHLR010000007">
    <property type="protein sequence ID" value="MBB4858740.1"/>
    <property type="molecule type" value="Genomic_DNA"/>
</dbReference>
<dbReference type="InterPro" id="IPR037401">
    <property type="entry name" value="SnoaL-like"/>
</dbReference>
<comment type="caution">
    <text evidence="2">The sequence shown here is derived from an EMBL/GenBank/DDBJ whole genome shotgun (WGS) entry which is preliminary data.</text>
</comment>
<dbReference type="Pfam" id="PF12680">
    <property type="entry name" value="SnoaL_2"/>
    <property type="match status" value="1"/>
</dbReference>
<feature type="domain" description="SnoaL-like" evidence="1">
    <location>
        <begin position="8"/>
        <end position="81"/>
    </location>
</feature>
<dbReference type="GO" id="GO:0016853">
    <property type="term" value="F:isomerase activity"/>
    <property type="evidence" value="ECO:0007669"/>
    <property type="project" value="UniProtKB-KW"/>
</dbReference>
<keyword evidence="2" id="KW-0413">Isomerase</keyword>
<dbReference type="Gene3D" id="3.10.450.50">
    <property type="match status" value="1"/>
</dbReference>
<keyword evidence="3" id="KW-1185">Reference proteome</keyword>
<dbReference type="AlphaFoldDB" id="A0A7W7NX25"/>
<evidence type="ECO:0000259" key="1">
    <source>
        <dbReference type="Pfam" id="PF12680"/>
    </source>
</evidence>
<dbReference type="PANTHER" id="PTHR41252:SF1">
    <property type="entry name" value="BLR2505 PROTEIN"/>
    <property type="match status" value="1"/>
</dbReference>
<protein>
    <submittedName>
        <fullName evidence="2">Ketosteroid isomerase-like protein</fullName>
    </submittedName>
</protein>